<reference evidence="4" key="1">
    <citation type="submission" date="2023-07" db="EMBL/GenBank/DDBJ databases">
        <title>Description of three actinobacteria isolated from air of manufacturing shop in a pharmaceutical factory.</title>
        <authorList>
            <person name="Zhang D.-F."/>
        </authorList>
    </citation>
    <scope>NUCLEOTIDE SEQUENCE [LARGE SCALE GENOMIC DNA]</scope>
    <source>
        <strain evidence="4">CCTCC AB 2011122</strain>
    </source>
</reference>
<keyword evidence="1 3" id="KW-0378">Hydrolase</keyword>
<dbReference type="InterPro" id="IPR013094">
    <property type="entry name" value="AB_hydrolase_3"/>
</dbReference>
<feature type="domain" description="Alpha/beta hydrolase fold-3" evidence="2">
    <location>
        <begin position="107"/>
        <end position="272"/>
    </location>
</feature>
<dbReference type="EMBL" id="JAVKGS010000001">
    <property type="protein sequence ID" value="MDR5690589.1"/>
    <property type="molecule type" value="Genomic_DNA"/>
</dbReference>
<evidence type="ECO:0000313" key="4">
    <source>
        <dbReference type="Proteomes" id="UP001260072"/>
    </source>
</evidence>
<evidence type="ECO:0000259" key="2">
    <source>
        <dbReference type="Pfam" id="PF07859"/>
    </source>
</evidence>
<comment type="caution">
    <text evidence="3">The sequence shown here is derived from an EMBL/GenBank/DDBJ whole genome shotgun (WGS) entry which is preliminary data.</text>
</comment>
<gene>
    <name evidence="3" type="ORF">RH861_00770</name>
</gene>
<evidence type="ECO:0000256" key="1">
    <source>
        <dbReference type="ARBA" id="ARBA00022801"/>
    </source>
</evidence>
<dbReference type="RefSeq" id="WP_310519322.1">
    <property type="nucleotide sequence ID" value="NZ_BAABBS010000001.1"/>
</dbReference>
<evidence type="ECO:0000313" key="3">
    <source>
        <dbReference type="EMBL" id="MDR5690589.1"/>
    </source>
</evidence>
<dbReference type="GO" id="GO:0016787">
    <property type="term" value="F:hydrolase activity"/>
    <property type="evidence" value="ECO:0007669"/>
    <property type="project" value="UniProtKB-KW"/>
</dbReference>
<accession>A0ABU1FFR7</accession>
<sequence>MSRAPAPAAAPGSVTAWDDVLPGRHGPIPVRRYQPQAAIAGPGSGAGLVIWLHGGAFSHGGLDQLESHAVGLALAAAGHPVVAVDYRRVPPWSWWRRPRPGVLEGIRYPVPVEDVIDAVATLRREADDAGRELVLGGASAGACLAAAAVLRLGAERGPRPDRLLLVYGTYHAALPPISRALRARIRGRHSLMQFRPSTVERMNRNYAGRAEVMEDPWAFPGGHDLSGVPPTLVLDADRDSLRASGEAFAAELGEAGVDVTNEIVPESSHGFLDRPGTAAFDEGMSRAIRWLDRH</sequence>
<organism evidence="3 4">
    <name type="scientific">Agromyces indicus</name>
    <dbReference type="NCBI Taxonomy" id="758919"/>
    <lineage>
        <taxon>Bacteria</taxon>
        <taxon>Bacillati</taxon>
        <taxon>Actinomycetota</taxon>
        <taxon>Actinomycetes</taxon>
        <taxon>Micrococcales</taxon>
        <taxon>Microbacteriaceae</taxon>
        <taxon>Agromyces</taxon>
    </lineage>
</organism>
<proteinExistence type="predicted"/>
<dbReference type="PANTHER" id="PTHR48081">
    <property type="entry name" value="AB HYDROLASE SUPERFAMILY PROTEIN C4A8.06C"/>
    <property type="match status" value="1"/>
</dbReference>
<keyword evidence="4" id="KW-1185">Reference proteome</keyword>
<dbReference type="InterPro" id="IPR029058">
    <property type="entry name" value="AB_hydrolase_fold"/>
</dbReference>
<dbReference type="Pfam" id="PF07859">
    <property type="entry name" value="Abhydrolase_3"/>
    <property type="match status" value="1"/>
</dbReference>
<dbReference type="InterPro" id="IPR050300">
    <property type="entry name" value="GDXG_lipolytic_enzyme"/>
</dbReference>
<dbReference type="PANTHER" id="PTHR48081:SF8">
    <property type="entry name" value="ALPHA_BETA HYDROLASE FOLD-3 DOMAIN-CONTAINING PROTEIN-RELATED"/>
    <property type="match status" value="1"/>
</dbReference>
<dbReference type="Gene3D" id="3.40.50.1820">
    <property type="entry name" value="alpha/beta hydrolase"/>
    <property type="match status" value="1"/>
</dbReference>
<protein>
    <submittedName>
        <fullName evidence="3">Alpha/beta hydrolase</fullName>
    </submittedName>
</protein>
<dbReference type="SUPFAM" id="SSF53474">
    <property type="entry name" value="alpha/beta-Hydrolases"/>
    <property type="match status" value="1"/>
</dbReference>
<name>A0ABU1FFR7_9MICO</name>
<dbReference type="Proteomes" id="UP001260072">
    <property type="component" value="Unassembled WGS sequence"/>
</dbReference>